<protein>
    <submittedName>
        <fullName evidence="1">Uncharacterized protein</fullName>
    </submittedName>
</protein>
<accession>A0ACC2B5N2</accession>
<keyword evidence="2" id="KW-1185">Reference proteome</keyword>
<sequence>MGRSKIEIKKIQNATNRSVTFSKRRGGVLKKAHELSVLCDAQVALIIFSSSGKLFEYSSTGDMKEILRRYLSYLDGLQFDINTNDTNVQNNGEAVLRQELEQCIRSKRHMLGEDLCSLTVHDLQQLEEKLDIALKRTREKLDQLHRDEISTLSKQTSGLMEENLLLKRKIADILARIQSEPRPAVITNLIAAPKTREPLRSETAPLLQLRRSHENLRGTENLETSLQLGLYAHQQSNRQLGRQESSV</sequence>
<evidence type="ECO:0000313" key="1">
    <source>
        <dbReference type="EMBL" id="KAJ7525072.1"/>
    </source>
</evidence>
<organism evidence="1 2">
    <name type="scientific">Diphasiastrum complanatum</name>
    <name type="common">Issler's clubmoss</name>
    <name type="synonym">Lycopodium complanatum</name>
    <dbReference type="NCBI Taxonomy" id="34168"/>
    <lineage>
        <taxon>Eukaryota</taxon>
        <taxon>Viridiplantae</taxon>
        <taxon>Streptophyta</taxon>
        <taxon>Embryophyta</taxon>
        <taxon>Tracheophyta</taxon>
        <taxon>Lycopodiopsida</taxon>
        <taxon>Lycopodiales</taxon>
        <taxon>Lycopodiaceae</taxon>
        <taxon>Lycopodioideae</taxon>
        <taxon>Diphasiastrum</taxon>
    </lineage>
</organism>
<comment type="caution">
    <text evidence="1">The sequence shown here is derived from an EMBL/GenBank/DDBJ whole genome shotgun (WGS) entry which is preliminary data.</text>
</comment>
<name>A0ACC2B5N2_DIPCM</name>
<dbReference type="Proteomes" id="UP001162992">
    <property type="component" value="Chromosome 17"/>
</dbReference>
<reference evidence="2" key="1">
    <citation type="journal article" date="2024" name="Proc. Natl. Acad. Sci. U.S.A.">
        <title>Extraordinary preservation of gene collinearity over three hundred million years revealed in homosporous lycophytes.</title>
        <authorList>
            <person name="Li C."/>
            <person name="Wickell D."/>
            <person name="Kuo L.Y."/>
            <person name="Chen X."/>
            <person name="Nie B."/>
            <person name="Liao X."/>
            <person name="Peng D."/>
            <person name="Ji J."/>
            <person name="Jenkins J."/>
            <person name="Williams M."/>
            <person name="Shu S."/>
            <person name="Plott C."/>
            <person name="Barry K."/>
            <person name="Rajasekar S."/>
            <person name="Grimwood J."/>
            <person name="Han X."/>
            <person name="Sun S."/>
            <person name="Hou Z."/>
            <person name="He W."/>
            <person name="Dai G."/>
            <person name="Sun C."/>
            <person name="Schmutz J."/>
            <person name="Leebens-Mack J.H."/>
            <person name="Li F.W."/>
            <person name="Wang L."/>
        </authorList>
    </citation>
    <scope>NUCLEOTIDE SEQUENCE [LARGE SCALE GENOMIC DNA]</scope>
    <source>
        <strain evidence="2">cv. PW_Plant_1</strain>
    </source>
</reference>
<evidence type="ECO:0000313" key="2">
    <source>
        <dbReference type="Proteomes" id="UP001162992"/>
    </source>
</evidence>
<proteinExistence type="predicted"/>
<gene>
    <name evidence="1" type="ORF">O6H91_17G035000</name>
</gene>
<dbReference type="EMBL" id="CM055108">
    <property type="protein sequence ID" value="KAJ7525072.1"/>
    <property type="molecule type" value="Genomic_DNA"/>
</dbReference>